<evidence type="ECO:0000313" key="6">
    <source>
        <dbReference type="EMBL" id="CAG8251920.1"/>
    </source>
</evidence>
<reference evidence="6" key="1">
    <citation type="submission" date="2021-07" db="EMBL/GenBank/DDBJ databases">
        <authorList>
            <person name="Branca A.L. A."/>
        </authorList>
    </citation>
    <scope>NUCLEOTIDE SEQUENCE</scope>
</reference>
<gene>
    <name evidence="6" type="ORF">PSALAMII_LOCUS788</name>
</gene>
<organism evidence="6 7">
    <name type="scientific">Penicillium salamii</name>
    <dbReference type="NCBI Taxonomy" id="1612424"/>
    <lineage>
        <taxon>Eukaryota</taxon>
        <taxon>Fungi</taxon>
        <taxon>Dikarya</taxon>
        <taxon>Ascomycota</taxon>
        <taxon>Pezizomycotina</taxon>
        <taxon>Eurotiomycetes</taxon>
        <taxon>Eurotiomycetidae</taxon>
        <taxon>Eurotiales</taxon>
        <taxon>Aspergillaceae</taxon>
        <taxon>Penicillium</taxon>
    </lineage>
</organism>
<evidence type="ECO:0000256" key="2">
    <source>
        <dbReference type="ARBA" id="ARBA00022679"/>
    </source>
</evidence>
<accession>A0A9W4IBP3</accession>
<dbReference type="SFLD" id="SFLDS00005">
    <property type="entry name" value="Isoprenoid_Synthase_Type_I"/>
    <property type="match status" value="1"/>
</dbReference>
<dbReference type="GO" id="GO:0046872">
    <property type="term" value="F:metal ion binding"/>
    <property type="evidence" value="ECO:0007669"/>
    <property type="project" value="UniProtKB-KW"/>
</dbReference>
<dbReference type="Gene3D" id="1.10.600.10">
    <property type="entry name" value="Farnesyl Diphosphate Synthase"/>
    <property type="match status" value="1"/>
</dbReference>
<dbReference type="EMBL" id="CAJVPA010000033">
    <property type="protein sequence ID" value="CAG8251920.1"/>
    <property type="molecule type" value="Genomic_DNA"/>
</dbReference>
<comment type="similarity">
    <text evidence="5">Belongs to the FPP/GGPP synthase family.</text>
</comment>
<keyword evidence="2 5" id="KW-0808">Transferase</keyword>
<dbReference type="Proteomes" id="UP001152646">
    <property type="component" value="Unassembled WGS sequence"/>
</dbReference>
<dbReference type="GO" id="GO:0004659">
    <property type="term" value="F:prenyltransferase activity"/>
    <property type="evidence" value="ECO:0007669"/>
    <property type="project" value="InterPro"/>
</dbReference>
<dbReference type="AlphaFoldDB" id="A0A9W4IBP3"/>
<dbReference type="InterPro" id="IPR000092">
    <property type="entry name" value="Polyprenyl_synt"/>
</dbReference>
<evidence type="ECO:0000313" key="7">
    <source>
        <dbReference type="Proteomes" id="UP001152646"/>
    </source>
</evidence>
<sequence length="281" mass="31890">MNYLLESQGKGFRSKLIAAFNELLHVPTTKLIVVDRVIECLHTASLLIDDIQDMSTLRRGRPVAHRIFGIAQTINSANHAYFLAQKHLEQLENPAALPIFTEELLNLHRGQGMELYWRDSLTCPTEGEYVDMVLNKTGGLFRLAVRLMQLESETDCDLVQLINHLGIIFQVRDDYQNLRGEAYTSNKGFCEDLTEGKFSFPIIHGIHQSPTHSQLLDILRQRPTDNAIKSFAVEHLEAMGSFKHCRRTISRLVAEAKLMAADLGGDKISLVQEILEFLEFE</sequence>
<evidence type="ECO:0000256" key="5">
    <source>
        <dbReference type="RuleBase" id="RU004466"/>
    </source>
</evidence>
<dbReference type="SUPFAM" id="SSF48576">
    <property type="entry name" value="Terpenoid synthases"/>
    <property type="match status" value="1"/>
</dbReference>
<evidence type="ECO:0000256" key="1">
    <source>
        <dbReference type="ARBA" id="ARBA00005179"/>
    </source>
</evidence>
<evidence type="ECO:0000256" key="4">
    <source>
        <dbReference type="ARBA" id="ARBA00022842"/>
    </source>
</evidence>
<keyword evidence="3" id="KW-0479">Metal-binding</keyword>
<comment type="caution">
    <text evidence="6">The sequence shown here is derived from an EMBL/GenBank/DDBJ whole genome shotgun (WGS) entry which is preliminary data.</text>
</comment>
<proteinExistence type="inferred from homology"/>
<dbReference type="CDD" id="cd00685">
    <property type="entry name" value="Trans_IPPS_HT"/>
    <property type="match status" value="1"/>
</dbReference>
<dbReference type="Pfam" id="PF00348">
    <property type="entry name" value="polyprenyl_synt"/>
    <property type="match status" value="1"/>
</dbReference>
<comment type="pathway">
    <text evidence="1">Secondary metabolite biosynthesis.</text>
</comment>
<dbReference type="GO" id="GO:0043386">
    <property type="term" value="P:mycotoxin biosynthetic process"/>
    <property type="evidence" value="ECO:0007669"/>
    <property type="project" value="UniProtKB-ARBA"/>
</dbReference>
<protein>
    <submittedName>
        <fullName evidence="6">Uncharacterized protein</fullName>
    </submittedName>
</protein>
<dbReference type="GO" id="GO:0008299">
    <property type="term" value="P:isoprenoid biosynthetic process"/>
    <property type="evidence" value="ECO:0007669"/>
    <property type="project" value="InterPro"/>
</dbReference>
<evidence type="ECO:0000256" key="3">
    <source>
        <dbReference type="ARBA" id="ARBA00022723"/>
    </source>
</evidence>
<name>A0A9W4IBP3_9EURO</name>
<dbReference type="InterPro" id="IPR033749">
    <property type="entry name" value="Polyprenyl_synt_CS"/>
</dbReference>
<dbReference type="PROSITE" id="PS00723">
    <property type="entry name" value="POLYPRENYL_SYNTHASE_1"/>
    <property type="match status" value="1"/>
</dbReference>
<dbReference type="PANTHER" id="PTHR12001:SF44">
    <property type="entry name" value="GERANYLGERANYL PYROPHOSPHATE SYNTHASE"/>
    <property type="match status" value="1"/>
</dbReference>
<keyword evidence="4" id="KW-0460">Magnesium</keyword>
<dbReference type="InterPro" id="IPR008949">
    <property type="entry name" value="Isoprenoid_synthase_dom_sf"/>
</dbReference>
<dbReference type="PROSITE" id="PS00444">
    <property type="entry name" value="POLYPRENYL_SYNTHASE_2"/>
    <property type="match status" value="1"/>
</dbReference>
<dbReference type="GO" id="GO:0046165">
    <property type="term" value="P:alcohol biosynthetic process"/>
    <property type="evidence" value="ECO:0007669"/>
    <property type="project" value="UniProtKB-ARBA"/>
</dbReference>
<dbReference type="PANTHER" id="PTHR12001">
    <property type="entry name" value="GERANYLGERANYL PYROPHOSPHATE SYNTHASE"/>
    <property type="match status" value="1"/>
</dbReference>
<dbReference type="OrthoDB" id="10029326at2759"/>